<evidence type="ECO:0000313" key="2">
    <source>
        <dbReference type="EMBL" id="PON40536.1"/>
    </source>
</evidence>
<dbReference type="OrthoDB" id="1880172at2759"/>
<dbReference type="CDD" id="cd07816">
    <property type="entry name" value="Bet_v1-like"/>
    <property type="match status" value="1"/>
</dbReference>
<organism evidence="2 3">
    <name type="scientific">Parasponia andersonii</name>
    <name type="common">Sponia andersonii</name>
    <dbReference type="NCBI Taxonomy" id="3476"/>
    <lineage>
        <taxon>Eukaryota</taxon>
        <taxon>Viridiplantae</taxon>
        <taxon>Streptophyta</taxon>
        <taxon>Embryophyta</taxon>
        <taxon>Tracheophyta</taxon>
        <taxon>Spermatophyta</taxon>
        <taxon>Magnoliopsida</taxon>
        <taxon>eudicotyledons</taxon>
        <taxon>Gunneridae</taxon>
        <taxon>Pentapetalae</taxon>
        <taxon>rosids</taxon>
        <taxon>fabids</taxon>
        <taxon>Rosales</taxon>
        <taxon>Cannabaceae</taxon>
        <taxon>Parasponia</taxon>
    </lineage>
</organism>
<proteinExistence type="predicted"/>
<keyword evidence="1" id="KW-0175">Coiled coil</keyword>
<dbReference type="SUPFAM" id="SSF46565">
    <property type="entry name" value="Chaperone J-domain"/>
    <property type="match status" value="1"/>
</dbReference>
<dbReference type="PROSITE" id="PS00636">
    <property type="entry name" value="DNAJ_1"/>
    <property type="match status" value="1"/>
</dbReference>
<dbReference type="Gene3D" id="3.30.530.20">
    <property type="match status" value="2"/>
</dbReference>
<dbReference type="GO" id="GO:0038023">
    <property type="term" value="F:signaling receptor activity"/>
    <property type="evidence" value="ECO:0007669"/>
    <property type="project" value="InterPro"/>
</dbReference>
<dbReference type="PANTHER" id="PTHR44743">
    <property type="entry name" value="PUTATIVE, EXPRESSED-RELATED"/>
    <property type="match status" value="1"/>
</dbReference>
<gene>
    <name evidence="2" type="ORF">PanWU01x14_296720</name>
</gene>
<dbReference type="InterPro" id="IPR036869">
    <property type="entry name" value="J_dom_sf"/>
</dbReference>
<dbReference type="InterPro" id="IPR023393">
    <property type="entry name" value="START-like_dom_sf"/>
</dbReference>
<dbReference type="InterPro" id="IPR018253">
    <property type="entry name" value="DnaJ_domain_CS"/>
</dbReference>
<dbReference type="PRINTS" id="PR00634">
    <property type="entry name" value="BETALLERGEN"/>
</dbReference>
<keyword evidence="3" id="KW-1185">Reference proteome</keyword>
<dbReference type="STRING" id="3476.A0A2P5AVH4"/>
<evidence type="ECO:0000256" key="1">
    <source>
        <dbReference type="SAM" id="Coils"/>
    </source>
</evidence>
<sequence>MAMSDCYFTVDERPKVAGEAKRRFQRIQEAYSVLSDKGKRTVYEAGLLGFLGDDDDEGLCDFMQEMVFLMQSENKRSQENNSLEDLQGLLRDMINEDKRVKKKGVGKFAQEIESPIAPGRLFKALILDCLNLYTKLMPHGQSIISVDTIQGDGGVGTIKQINFTQVMEGGVLKEKLMTSMVYDFEFVDDGHGGCVCKKLSQYYTEEDVSFSY</sequence>
<accession>A0A2P5AVH4</accession>
<dbReference type="GO" id="GO:0009738">
    <property type="term" value="P:abscisic acid-activated signaling pathway"/>
    <property type="evidence" value="ECO:0007669"/>
    <property type="project" value="InterPro"/>
</dbReference>
<dbReference type="PANTHER" id="PTHR44743:SF12">
    <property type="entry name" value="J DOMAIN-CONTAINING PROTEIN"/>
    <property type="match status" value="1"/>
</dbReference>
<protein>
    <submittedName>
        <fullName evidence="2">Bet v I type allergen</fullName>
    </submittedName>
</protein>
<comment type="caution">
    <text evidence="2">The sequence shown here is derived from an EMBL/GenBank/DDBJ whole genome shotgun (WGS) entry which is preliminary data.</text>
</comment>
<reference evidence="3" key="1">
    <citation type="submission" date="2016-06" db="EMBL/GenBank/DDBJ databases">
        <title>Parallel loss of symbiosis genes in relatives of nitrogen-fixing non-legume Parasponia.</title>
        <authorList>
            <person name="Van Velzen R."/>
            <person name="Holmer R."/>
            <person name="Bu F."/>
            <person name="Rutten L."/>
            <person name="Van Zeijl A."/>
            <person name="Liu W."/>
            <person name="Santuari L."/>
            <person name="Cao Q."/>
            <person name="Sharma T."/>
            <person name="Shen D."/>
            <person name="Roswanjaya Y."/>
            <person name="Wardhani T."/>
            <person name="Kalhor M.S."/>
            <person name="Jansen J."/>
            <person name="Van den Hoogen J."/>
            <person name="Gungor B."/>
            <person name="Hartog M."/>
            <person name="Hontelez J."/>
            <person name="Verver J."/>
            <person name="Yang W.-C."/>
            <person name="Schijlen E."/>
            <person name="Repin R."/>
            <person name="Schilthuizen M."/>
            <person name="Schranz E."/>
            <person name="Heidstra R."/>
            <person name="Miyata K."/>
            <person name="Fedorova E."/>
            <person name="Kohlen W."/>
            <person name="Bisseling T."/>
            <person name="Smit S."/>
            <person name="Geurts R."/>
        </authorList>
    </citation>
    <scope>NUCLEOTIDE SEQUENCE [LARGE SCALE GENOMIC DNA]</scope>
    <source>
        <strain evidence="3">cv. WU1-14</strain>
    </source>
</reference>
<dbReference type="GO" id="GO:0010427">
    <property type="term" value="F:abscisic acid binding"/>
    <property type="evidence" value="ECO:0007669"/>
    <property type="project" value="InterPro"/>
</dbReference>
<dbReference type="Gene3D" id="1.10.287.110">
    <property type="entry name" value="DnaJ domain"/>
    <property type="match status" value="1"/>
</dbReference>
<dbReference type="EMBL" id="JXTB01000436">
    <property type="protein sequence ID" value="PON40536.1"/>
    <property type="molecule type" value="Genomic_DNA"/>
</dbReference>
<dbReference type="Proteomes" id="UP000237105">
    <property type="component" value="Unassembled WGS sequence"/>
</dbReference>
<dbReference type="SUPFAM" id="SSF55961">
    <property type="entry name" value="Bet v1-like"/>
    <property type="match status" value="1"/>
</dbReference>
<name>A0A2P5AVH4_PARAD</name>
<feature type="coiled-coil region" evidence="1">
    <location>
        <begin position="69"/>
        <end position="96"/>
    </location>
</feature>
<evidence type="ECO:0000313" key="3">
    <source>
        <dbReference type="Proteomes" id="UP000237105"/>
    </source>
</evidence>
<dbReference type="AlphaFoldDB" id="A0A2P5AVH4"/>
<dbReference type="InterPro" id="IPR024949">
    <property type="entry name" value="Bet_v_I_allergen"/>
</dbReference>
<dbReference type="GO" id="GO:0004864">
    <property type="term" value="F:protein phosphatase inhibitor activity"/>
    <property type="evidence" value="ECO:0007669"/>
    <property type="project" value="InterPro"/>
</dbReference>